<sequence>MPEVEKNDKRIKDYLMNIGCERWSTTYSTVNRTLTMTSNIAQSINATLKAAREILAFAGVHKARICEQFLRICKECLGQPRFAFAITRSHLRKASVRICEQSFAFAMGAGEGDS</sequence>
<dbReference type="AlphaFoldDB" id="A0A1S4DJQ1"/>
<dbReference type="PaxDb" id="4097-A0A1S4DJQ1"/>
<evidence type="ECO:0000313" key="1">
    <source>
        <dbReference type="RefSeq" id="XP_016513631.1"/>
    </source>
</evidence>
<dbReference type="KEGG" id="nta:107830544"/>
<dbReference type="RefSeq" id="XP_016513631.1">
    <property type="nucleotide sequence ID" value="XM_016658145.1"/>
</dbReference>
<dbReference type="OrthoDB" id="1275537at2759"/>
<organism evidence="1">
    <name type="scientific">Nicotiana tabacum</name>
    <name type="common">Common tobacco</name>
    <dbReference type="NCBI Taxonomy" id="4097"/>
    <lineage>
        <taxon>Eukaryota</taxon>
        <taxon>Viridiplantae</taxon>
        <taxon>Streptophyta</taxon>
        <taxon>Embryophyta</taxon>
        <taxon>Tracheophyta</taxon>
        <taxon>Spermatophyta</taxon>
        <taxon>Magnoliopsida</taxon>
        <taxon>eudicotyledons</taxon>
        <taxon>Gunneridae</taxon>
        <taxon>Pentapetalae</taxon>
        <taxon>asterids</taxon>
        <taxon>lamiids</taxon>
        <taxon>Solanales</taxon>
        <taxon>Solanaceae</taxon>
        <taxon>Nicotianoideae</taxon>
        <taxon>Nicotianeae</taxon>
        <taxon>Nicotiana</taxon>
    </lineage>
</organism>
<protein>
    <submittedName>
        <fullName evidence="1">Uncharacterized protein</fullName>
    </submittedName>
</protein>
<accession>A0A1S4DJQ1</accession>
<name>A0A1S4DJQ1_TOBAC</name>
<gene>
    <name evidence="1" type="primary">LOC107830544</name>
</gene>
<proteinExistence type="predicted"/>
<reference evidence="1" key="1">
    <citation type="submission" date="2025-08" db="UniProtKB">
        <authorList>
            <consortium name="RefSeq"/>
        </authorList>
    </citation>
    <scope>IDENTIFICATION</scope>
</reference>